<proteinExistence type="predicted"/>
<protein>
    <recommendedName>
        <fullName evidence="2">Cytochrome c-552/4 domain-containing protein</fullName>
    </recommendedName>
</protein>
<name>A0A2S8GDT1_9BACT</name>
<evidence type="ECO:0000259" key="2">
    <source>
        <dbReference type="Pfam" id="PF13435"/>
    </source>
</evidence>
<accession>A0A2S8GDT1</accession>
<evidence type="ECO:0000256" key="1">
    <source>
        <dbReference type="ARBA" id="ARBA00022729"/>
    </source>
</evidence>
<reference evidence="3 4" key="1">
    <citation type="submission" date="2018-02" db="EMBL/GenBank/DDBJ databases">
        <title>Comparative genomes isolates from brazilian mangrove.</title>
        <authorList>
            <person name="Araujo J.E."/>
            <person name="Taketani R.G."/>
            <person name="Silva M.C.P."/>
            <person name="Loureco M.V."/>
            <person name="Andreote F.D."/>
        </authorList>
    </citation>
    <scope>NUCLEOTIDE SEQUENCE [LARGE SCALE GENOMIC DNA]</scope>
    <source>
        <strain evidence="3 4">NAP PRIS-MGV</strain>
    </source>
</reference>
<dbReference type="EMBL" id="PUIB01000003">
    <property type="protein sequence ID" value="PQO42583.1"/>
    <property type="molecule type" value="Genomic_DNA"/>
</dbReference>
<evidence type="ECO:0000313" key="4">
    <source>
        <dbReference type="Proteomes" id="UP000239388"/>
    </source>
</evidence>
<sequence>MDRPKRFIVREGSPRMPAAKKLTSQLAVLTIGLGLVGSLWLFGAAPSPVEAVPHTISLPHPYDPDWPDIYMMLAKKCVGCHRPGTERTDLTTYEAIVEGKIGDDRMVVPGRPEDSALFLYVEWDEHAAVGSGVPRTPEMPPDKLDWLSPGQQETIKRWIANGALEYRLPDHCDITPLTELEFPSAKQCQACHPNQYDEWSRSMHAYAQHSPAFEAFNLTLMERTSGTQGTFCTRCHTPIGTALGENGNRRNIHRSRISMEGITCVACHRRSTKHYKSSGRVPVEPGKLQDVCMYGPFDNGVGGPGIGSHNSAELPYIKTSQFCGECHDVVNPQGIRLEEAFSEWQNSPAAKEGITCQMCHMGPVQGLPFQECDRPLGRAAIVPGVPEEKIPLRHLTNHTFAGPDYSLLPDTEFPEKLDWMYEKDYTDWNALSRYEQETLTELRKKNRYSLRIADEKRLELLSNAADIYVTSPQTARSGQTVNVDVTVQSKLSGHSFPTGFTAERQAWISTIVRDSQGHTIFASGDLDKNGDLRDEHSYAVLANEVQRDRYLLNFQNKFIALTSEGTERSVILSVNRHLMPINILRPADGISESFGRPPIFRIAKGSLAPLSKQSQSYPVHLPAAAGTYHVEVRLNFRHLPPTLMDHIGAPHLKHQLQVVVLKEWCGTIEVAP</sequence>
<dbReference type="SUPFAM" id="SSF48695">
    <property type="entry name" value="Multiheme cytochromes"/>
    <property type="match status" value="1"/>
</dbReference>
<feature type="domain" description="Cytochrome c-552/4" evidence="2">
    <location>
        <begin position="187"/>
        <end position="268"/>
    </location>
</feature>
<dbReference type="InterPro" id="IPR051829">
    <property type="entry name" value="Multiheme_Cytochr_ET"/>
</dbReference>
<dbReference type="Gene3D" id="1.10.1130.10">
    <property type="entry name" value="Flavocytochrome C3, Chain A"/>
    <property type="match status" value="1"/>
</dbReference>
<comment type="caution">
    <text evidence="3">The sequence shown here is derived from an EMBL/GenBank/DDBJ whole genome shotgun (WGS) entry which is preliminary data.</text>
</comment>
<gene>
    <name evidence="3" type="ORF">C5Y98_01725</name>
</gene>
<dbReference type="InterPro" id="IPR036280">
    <property type="entry name" value="Multihaem_cyt_sf"/>
</dbReference>
<dbReference type="PANTHER" id="PTHR35038">
    <property type="entry name" value="DISSIMILATORY SULFITE REDUCTASE SIRA"/>
    <property type="match status" value="1"/>
</dbReference>
<evidence type="ECO:0000313" key="3">
    <source>
        <dbReference type="EMBL" id="PQO42583.1"/>
    </source>
</evidence>
<dbReference type="Proteomes" id="UP000239388">
    <property type="component" value="Unassembled WGS sequence"/>
</dbReference>
<dbReference type="InterPro" id="IPR023155">
    <property type="entry name" value="Cyt_c-552/4"/>
</dbReference>
<keyword evidence="1" id="KW-0732">Signal</keyword>
<dbReference type="Pfam" id="PF13435">
    <property type="entry name" value="Cytochrome_C554"/>
    <property type="match status" value="1"/>
</dbReference>
<dbReference type="AlphaFoldDB" id="A0A2S8GDT1"/>
<organism evidence="3 4">
    <name type="scientific">Blastopirellula marina</name>
    <dbReference type="NCBI Taxonomy" id="124"/>
    <lineage>
        <taxon>Bacteria</taxon>
        <taxon>Pseudomonadati</taxon>
        <taxon>Planctomycetota</taxon>
        <taxon>Planctomycetia</taxon>
        <taxon>Pirellulales</taxon>
        <taxon>Pirellulaceae</taxon>
        <taxon>Blastopirellula</taxon>
    </lineage>
</organism>